<dbReference type="EMBL" id="BMFF01000001">
    <property type="protein sequence ID" value="GGC85783.1"/>
    <property type="molecule type" value="Genomic_DNA"/>
</dbReference>
<name>A0ABQ1NV48_9GAMM</name>
<dbReference type="InterPro" id="IPR012434">
    <property type="entry name" value="DUF1631"/>
</dbReference>
<feature type="region of interest" description="Disordered" evidence="1">
    <location>
        <begin position="643"/>
        <end position="665"/>
    </location>
</feature>
<comment type="caution">
    <text evidence="2">The sequence shown here is derived from an EMBL/GenBank/DDBJ whole genome shotgun (WGS) entry which is preliminary data.</text>
</comment>
<keyword evidence="3" id="KW-1185">Reference proteome</keyword>
<dbReference type="Pfam" id="PF07793">
    <property type="entry name" value="DUF1631"/>
    <property type="match status" value="1"/>
</dbReference>
<accession>A0ABQ1NV48</accession>
<evidence type="ECO:0000313" key="3">
    <source>
        <dbReference type="Proteomes" id="UP000638188"/>
    </source>
</evidence>
<organism evidence="2 3">
    <name type="scientific">Halopseudomonas salina</name>
    <dbReference type="NCBI Taxonomy" id="1323744"/>
    <lineage>
        <taxon>Bacteria</taxon>
        <taxon>Pseudomonadati</taxon>
        <taxon>Pseudomonadota</taxon>
        <taxon>Gammaproteobacteria</taxon>
        <taxon>Pseudomonadales</taxon>
        <taxon>Pseudomonadaceae</taxon>
        <taxon>Halopseudomonas</taxon>
    </lineage>
</organism>
<reference evidence="3" key="1">
    <citation type="journal article" date="2019" name="Int. J. Syst. Evol. Microbiol.">
        <title>The Global Catalogue of Microorganisms (GCM) 10K type strain sequencing project: providing services to taxonomists for standard genome sequencing and annotation.</title>
        <authorList>
            <consortium name="The Broad Institute Genomics Platform"/>
            <consortium name="The Broad Institute Genome Sequencing Center for Infectious Disease"/>
            <person name="Wu L."/>
            <person name="Ma J."/>
        </authorList>
    </citation>
    <scope>NUCLEOTIDE SEQUENCE [LARGE SCALE GENOMIC DNA]</scope>
    <source>
        <strain evidence="3">CGMCC 1.12482</strain>
    </source>
</reference>
<sequence>MARDPKIISFSPAGQGSETDRERTSVLPAPLRSVRKEAVAFLKARLSALFDNADDSLFEMADRAASNSEQALFFEAMRAVRLHRHAMSSNCCQQLGRNMEALNDSASTVKARPIANFAIDSLSLVQPDDLEQTVALDSMVGRVVERNRQGLSHLAIRFNSLVKSPVDETSNPVGPAALAQIFVDALGEMTLDIKVRIIVLKLFERYVFNSIDPFYATANAQLVSAGVLPDLKSVAPVQRHQPAVNIGSGATVAAGQALGGYGAQESTDQQRVLSLFSELIGNWRHASGDAALSRVTGSSGAPLQSSELLGVLAQVPVGELEEGGFRRQDLRTHISQLLQEQRDHQGQRRSLDRIDEDVISLVSMLFDFILDDPQLPAALKAMIGRLQLPILRLAISDKRFFGQASHPARRLLNELARVTMGWNDQDDLRRDQLHVLLDSIVQRLLAEPTPQPDMFSAMHGELTSFVNTEKRRSDLLEQRTRDAEEGKARIEAARGEVAARLNAMLLGRTLPVFVVDLLRETWSQVMQMTCLREGPDSAGMQATAEVARMLLQSVEPLAAGDVGEREALNLRVRESLADGLTLLGIQAEQGAPQLVRLKQLQQSVLLEAGPAAPDSVQTETQERDHSHVAQEVQGPAALDMAEPEETDAQAALQAAPAETGELQQTNPMTGLSGDKAAPESISATVKPAPQMQRPRIPVMEVREPVLEESAAPDQALLAGDTDPAAVAWVEQLHTGSWFEFQMDPHSATQRCKLAAIISFSGKYIFVNRAGMKVAEFARVDLAQHHAAGLIRLLDDNQLFDRALESVIGNLRQLQAGRH</sequence>
<evidence type="ECO:0008006" key="4">
    <source>
        <dbReference type="Google" id="ProtNLM"/>
    </source>
</evidence>
<evidence type="ECO:0000256" key="1">
    <source>
        <dbReference type="SAM" id="MobiDB-lite"/>
    </source>
</evidence>
<feature type="region of interest" description="Disordered" evidence="1">
    <location>
        <begin position="611"/>
        <end position="630"/>
    </location>
</feature>
<feature type="region of interest" description="Disordered" evidence="1">
    <location>
        <begin position="1"/>
        <end position="25"/>
    </location>
</feature>
<feature type="compositionally biased region" description="Low complexity" evidence="1">
    <location>
        <begin position="648"/>
        <end position="657"/>
    </location>
</feature>
<dbReference type="Proteomes" id="UP000638188">
    <property type="component" value="Unassembled WGS sequence"/>
</dbReference>
<dbReference type="RefSeq" id="WP_150277696.1">
    <property type="nucleotide sequence ID" value="NZ_BMFF01000001.1"/>
</dbReference>
<gene>
    <name evidence="2" type="ORF">GCM10007418_01930</name>
</gene>
<evidence type="ECO:0000313" key="2">
    <source>
        <dbReference type="EMBL" id="GGC85783.1"/>
    </source>
</evidence>
<protein>
    <recommendedName>
        <fullName evidence="4">Thymidine phosphorylase</fullName>
    </recommendedName>
</protein>
<proteinExistence type="predicted"/>